<accession>A0ABQ1ZXS8</accession>
<name>A0ABQ1ZXS8_9BACT</name>
<comment type="caution">
    <text evidence="2">The sequence shown here is derived from an EMBL/GenBank/DDBJ whole genome shotgun (WGS) entry which is preliminary data.</text>
</comment>
<dbReference type="EMBL" id="BMGY01000004">
    <property type="protein sequence ID" value="GGH80616.1"/>
    <property type="molecule type" value="Genomic_DNA"/>
</dbReference>
<evidence type="ECO:0000313" key="2">
    <source>
        <dbReference type="EMBL" id="GGH80616.1"/>
    </source>
</evidence>
<evidence type="ECO:0000313" key="3">
    <source>
        <dbReference type="Proteomes" id="UP000637774"/>
    </source>
</evidence>
<dbReference type="Pfam" id="PF05751">
    <property type="entry name" value="FixH"/>
    <property type="match status" value="1"/>
</dbReference>
<proteinExistence type="predicted"/>
<keyword evidence="3" id="KW-1185">Reference proteome</keyword>
<dbReference type="RefSeq" id="WP_188560551.1">
    <property type="nucleotide sequence ID" value="NZ_BMGY01000004.1"/>
</dbReference>
<feature type="transmembrane region" description="Helical" evidence="1">
    <location>
        <begin position="13"/>
        <end position="33"/>
    </location>
</feature>
<keyword evidence="1" id="KW-0472">Membrane</keyword>
<keyword evidence="1" id="KW-0812">Transmembrane</keyword>
<gene>
    <name evidence="2" type="ORF">GCM10011495_06100</name>
</gene>
<keyword evidence="1" id="KW-1133">Transmembrane helix</keyword>
<reference evidence="3" key="1">
    <citation type="journal article" date="2019" name="Int. J. Syst. Evol. Microbiol.">
        <title>The Global Catalogue of Microorganisms (GCM) 10K type strain sequencing project: providing services to taxonomists for standard genome sequencing and annotation.</title>
        <authorList>
            <consortium name="The Broad Institute Genomics Platform"/>
            <consortium name="The Broad Institute Genome Sequencing Center for Infectious Disease"/>
            <person name="Wu L."/>
            <person name="Ma J."/>
        </authorList>
    </citation>
    <scope>NUCLEOTIDE SEQUENCE [LARGE SCALE GENOMIC DNA]</scope>
    <source>
        <strain evidence="3">CGMCC 1.14966</strain>
    </source>
</reference>
<dbReference type="Proteomes" id="UP000637774">
    <property type="component" value="Unassembled WGS sequence"/>
</dbReference>
<evidence type="ECO:0000256" key="1">
    <source>
        <dbReference type="SAM" id="Phobius"/>
    </source>
</evidence>
<sequence>MTPLTPSSKKRSLWPYAIIAVFVLFAGYIGYMVQQAMRTTVDLVSPDYYQQELAYQKRMENVARTAALPAPVELQHDAGTHRLTLQLPATLVGQPIQGQLHFFRPSDQKLDFTLPLRPTASLGQLINTTKMQPGYWRVRLDFTAGSQAYFVEKELIIR</sequence>
<dbReference type="InterPro" id="IPR008620">
    <property type="entry name" value="FixH"/>
</dbReference>
<protein>
    <recommendedName>
        <fullName evidence="4">Nitrogen fixation protein FixH</fullName>
    </recommendedName>
</protein>
<organism evidence="2 3">
    <name type="scientific">Hymenobacter frigidus</name>
    <dbReference type="NCBI Taxonomy" id="1524095"/>
    <lineage>
        <taxon>Bacteria</taxon>
        <taxon>Pseudomonadati</taxon>
        <taxon>Bacteroidota</taxon>
        <taxon>Cytophagia</taxon>
        <taxon>Cytophagales</taxon>
        <taxon>Hymenobacteraceae</taxon>
        <taxon>Hymenobacter</taxon>
    </lineage>
</organism>
<evidence type="ECO:0008006" key="4">
    <source>
        <dbReference type="Google" id="ProtNLM"/>
    </source>
</evidence>